<dbReference type="InterPro" id="IPR051260">
    <property type="entry name" value="Diverse_substr_monoxygenases"/>
</dbReference>
<evidence type="ECO:0000259" key="8">
    <source>
        <dbReference type="Pfam" id="PF00296"/>
    </source>
</evidence>
<proteinExistence type="inferred from homology"/>
<evidence type="ECO:0000256" key="4">
    <source>
        <dbReference type="ARBA" id="ARBA00023033"/>
    </source>
</evidence>
<feature type="binding site" evidence="6">
    <location>
        <position position="59"/>
    </location>
    <ligand>
        <name>FMN</name>
        <dbReference type="ChEBI" id="CHEBI:58210"/>
    </ligand>
</feature>
<dbReference type="PANTHER" id="PTHR30011:SF16">
    <property type="entry name" value="C2H2 FINGER DOMAIN TRANSCRIPTION FACTOR (EUROFUNG)-RELATED"/>
    <property type="match status" value="1"/>
</dbReference>
<feature type="binding site" evidence="6">
    <location>
        <position position="155"/>
    </location>
    <ligand>
        <name>FMN</name>
        <dbReference type="ChEBI" id="CHEBI:58210"/>
    </ligand>
</feature>
<reference evidence="9 10" key="1">
    <citation type="journal article" date="2014" name="Int. J. Syst. Evol. Microbiol.">
        <title>Brachybacterium ginsengisoli sp. nov., isolated from soil of a ginseng field.</title>
        <authorList>
            <person name="Hoang V.A."/>
            <person name="Kim Y.J."/>
            <person name="Nguyen N.L."/>
            <person name="Yang D.C."/>
        </authorList>
    </citation>
    <scope>NUCLEOTIDE SEQUENCE [LARGE SCALE GENOMIC DNA]</scope>
    <source>
        <strain evidence="9 10">DCY80</strain>
    </source>
</reference>
<dbReference type="GO" id="GO:0016705">
    <property type="term" value="F:oxidoreductase activity, acting on paired donors, with incorporation or reduction of molecular oxygen"/>
    <property type="evidence" value="ECO:0007669"/>
    <property type="project" value="InterPro"/>
</dbReference>
<protein>
    <submittedName>
        <fullName evidence="9">LLM class flavin-dependent oxidoreductase</fullName>
    </submittedName>
</protein>
<dbReference type="PIRSF" id="PIRSF000337">
    <property type="entry name" value="NTA_MOA"/>
    <property type="match status" value="1"/>
</dbReference>
<keyword evidence="10" id="KW-1185">Reference proteome</keyword>
<organism evidence="9 10">
    <name type="scientific">Brachybacterium ginsengisoli</name>
    <dbReference type="NCBI Taxonomy" id="1331682"/>
    <lineage>
        <taxon>Bacteria</taxon>
        <taxon>Bacillati</taxon>
        <taxon>Actinomycetota</taxon>
        <taxon>Actinomycetes</taxon>
        <taxon>Micrococcales</taxon>
        <taxon>Dermabacteraceae</taxon>
        <taxon>Brachybacterium</taxon>
    </lineage>
</organism>
<keyword evidence="4" id="KW-0503">Monooxygenase</keyword>
<comment type="similarity">
    <text evidence="5">Belongs to the NtaA/SnaA/DszA monooxygenase family.</text>
</comment>
<keyword evidence="2 6" id="KW-0288">FMN</keyword>
<evidence type="ECO:0000313" key="10">
    <source>
        <dbReference type="Proteomes" id="UP000217889"/>
    </source>
</evidence>
<evidence type="ECO:0000256" key="5">
    <source>
        <dbReference type="ARBA" id="ARBA00033748"/>
    </source>
</evidence>
<feature type="domain" description="Luciferase-like" evidence="8">
    <location>
        <begin position="31"/>
        <end position="380"/>
    </location>
</feature>
<evidence type="ECO:0000256" key="1">
    <source>
        <dbReference type="ARBA" id="ARBA00022630"/>
    </source>
</evidence>
<dbReference type="Pfam" id="PF00296">
    <property type="entry name" value="Bac_luciferase"/>
    <property type="match status" value="1"/>
</dbReference>
<dbReference type="Proteomes" id="UP000217889">
    <property type="component" value="Chromosome"/>
</dbReference>
<dbReference type="Gene3D" id="3.20.20.30">
    <property type="entry name" value="Luciferase-like domain"/>
    <property type="match status" value="1"/>
</dbReference>
<feature type="binding site" evidence="6">
    <location>
        <position position="231"/>
    </location>
    <ligand>
        <name>FMN</name>
        <dbReference type="ChEBI" id="CHEBI:58210"/>
    </ligand>
</feature>
<keyword evidence="3" id="KW-0560">Oxidoreductase</keyword>
<dbReference type="InterPro" id="IPR016215">
    <property type="entry name" value="NTA_MOA"/>
</dbReference>
<keyword evidence="1 6" id="KW-0285">Flavoprotein</keyword>
<feature type="binding site" evidence="6">
    <location>
        <position position="159"/>
    </location>
    <ligand>
        <name>FMN</name>
        <dbReference type="ChEBI" id="CHEBI:58210"/>
    </ligand>
</feature>
<feature type="region of interest" description="Disordered" evidence="7">
    <location>
        <begin position="429"/>
        <end position="452"/>
    </location>
</feature>
<evidence type="ECO:0000313" key="9">
    <source>
        <dbReference type="EMBL" id="ATG53551.1"/>
    </source>
</evidence>
<dbReference type="NCBIfam" id="TIGR03860">
    <property type="entry name" value="FMN_nitrolo"/>
    <property type="match status" value="1"/>
</dbReference>
<dbReference type="PANTHER" id="PTHR30011">
    <property type="entry name" value="ALKANESULFONATE MONOOXYGENASE-RELATED"/>
    <property type="match status" value="1"/>
</dbReference>
<dbReference type="OrthoDB" id="3265338at2"/>
<gene>
    <name evidence="9" type="ORF">CFK41_01225</name>
</gene>
<dbReference type="AlphaFoldDB" id="A0A291GTL2"/>
<name>A0A291GTL2_9MICO</name>
<feature type="binding site" evidence="6">
    <location>
        <position position="105"/>
    </location>
    <ligand>
        <name>FMN</name>
        <dbReference type="ChEBI" id="CHEBI:58210"/>
    </ligand>
</feature>
<dbReference type="GO" id="GO:0004497">
    <property type="term" value="F:monooxygenase activity"/>
    <property type="evidence" value="ECO:0007669"/>
    <property type="project" value="UniProtKB-KW"/>
</dbReference>
<dbReference type="InterPro" id="IPR036661">
    <property type="entry name" value="Luciferase-like_sf"/>
</dbReference>
<dbReference type="KEGG" id="bgg:CFK41_01225"/>
<dbReference type="RefSeq" id="WP_096798030.1">
    <property type="nucleotide sequence ID" value="NZ_CP023564.1"/>
</dbReference>
<dbReference type="InterPro" id="IPR011251">
    <property type="entry name" value="Luciferase-like_dom"/>
</dbReference>
<sequence>MAPKPLILNLFEMNCVGHITHGLWRLPDNNRHRYTDLEYWTELARIAEEGGFTAIFIADVVGAYDVYGGSAETALREGLQIPNNDPMLVVPAMAAVTERLGFGITFSTSYEPPFAFARRMSTLDHLTKGRVGWNIVTSYLPNAARNFGLAEEIEHDHRYEIADEYLEVLYKLWEGSWDEGAVVRNAEGNVYTDPEKVHRIDHQGEHFSVAGPHLSEPSLQRTPTLILATASPAGALRAGRHAELVFTHGPLLERTVPAVRAAAEEAGRNPSDPKFVVQAAVITAPTQEEVDAKLAQYLEHRSTEGMLVHQSVPIRALDHPRDRTIAEALEVEGLPPDTPVGRKGAHETVGDLLDAVDEAWQDRFFVAGTPEVVADAIEHWLDVDGIDGINLRQYHSFDTVRDFAELVSPILRERGRLPEQGSTLRARLTGTDRLPEEHPAAAHRGAFHGRGV</sequence>
<evidence type="ECO:0000256" key="3">
    <source>
        <dbReference type="ARBA" id="ARBA00023002"/>
    </source>
</evidence>
<dbReference type="SUPFAM" id="SSF51679">
    <property type="entry name" value="Bacterial luciferase-like"/>
    <property type="match status" value="1"/>
</dbReference>
<evidence type="ECO:0000256" key="6">
    <source>
        <dbReference type="PIRSR" id="PIRSR000337-1"/>
    </source>
</evidence>
<dbReference type="EMBL" id="CP023564">
    <property type="protein sequence ID" value="ATG53551.1"/>
    <property type="molecule type" value="Genomic_DNA"/>
</dbReference>
<evidence type="ECO:0000256" key="2">
    <source>
        <dbReference type="ARBA" id="ARBA00022643"/>
    </source>
</evidence>
<accession>A0A291GTL2</accession>
<evidence type="ECO:0000256" key="7">
    <source>
        <dbReference type="SAM" id="MobiDB-lite"/>
    </source>
</evidence>